<dbReference type="InParanoid" id="Q0UK82"/>
<proteinExistence type="predicted"/>
<dbReference type="AlphaFoldDB" id="Q0UK82"/>
<name>Q0UK82_PHANO</name>
<dbReference type="RefSeq" id="XP_001798159.1">
    <property type="nucleotide sequence ID" value="XM_001798107.1"/>
</dbReference>
<dbReference type="EMBL" id="CH445335">
    <property type="protein sequence ID" value="EAT85298.1"/>
    <property type="molecule type" value="Genomic_DNA"/>
</dbReference>
<dbReference type="GeneID" id="5975052"/>
<dbReference type="KEGG" id="pno:SNOG_07832"/>
<evidence type="ECO:0000313" key="1">
    <source>
        <dbReference type="EMBL" id="EAT85298.1"/>
    </source>
</evidence>
<gene>
    <name evidence="1" type="ORF">SNOG_07832</name>
</gene>
<dbReference type="Proteomes" id="UP000001055">
    <property type="component" value="Unassembled WGS sequence"/>
</dbReference>
<sequence>MRSLGAVGNSCGHSPPPVLMAETQLRLALASDISRATGVYLDTKGASSPSMWESEHDRFSSLWMALVRKRVSHELEASPSKLGVCGYMDDPDGDGTTRSRGRLSRCCIVESGDAAPLL</sequence>
<accession>Q0UK82</accession>
<reference evidence="2" key="1">
    <citation type="journal article" date="2007" name="Plant Cell">
        <title>Dothideomycete-plant interactions illuminated by genome sequencing and EST analysis of the wheat pathogen Stagonospora nodorum.</title>
        <authorList>
            <person name="Hane J.K."/>
            <person name="Lowe R.G."/>
            <person name="Solomon P.S."/>
            <person name="Tan K.C."/>
            <person name="Schoch C.L."/>
            <person name="Spatafora J.W."/>
            <person name="Crous P.W."/>
            <person name="Kodira C."/>
            <person name="Birren B.W."/>
            <person name="Galagan J.E."/>
            <person name="Torriani S.F."/>
            <person name="McDonald B.A."/>
            <person name="Oliver R.P."/>
        </authorList>
    </citation>
    <scope>NUCLEOTIDE SEQUENCE [LARGE SCALE GENOMIC DNA]</scope>
    <source>
        <strain evidence="2">SN15 / ATCC MYA-4574 / FGSC 10173</strain>
    </source>
</reference>
<organism evidence="1 2">
    <name type="scientific">Phaeosphaeria nodorum (strain SN15 / ATCC MYA-4574 / FGSC 10173)</name>
    <name type="common">Glume blotch fungus</name>
    <name type="synonym">Parastagonospora nodorum</name>
    <dbReference type="NCBI Taxonomy" id="321614"/>
    <lineage>
        <taxon>Eukaryota</taxon>
        <taxon>Fungi</taxon>
        <taxon>Dikarya</taxon>
        <taxon>Ascomycota</taxon>
        <taxon>Pezizomycotina</taxon>
        <taxon>Dothideomycetes</taxon>
        <taxon>Pleosporomycetidae</taxon>
        <taxon>Pleosporales</taxon>
        <taxon>Pleosporineae</taxon>
        <taxon>Phaeosphaeriaceae</taxon>
        <taxon>Parastagonospora</taxon>
    </lineage>
</organism>
<evidence type="ECO:0000313" key="2">
    <source>
        <dbReference type="Proteomes" id="UP000001055"/>
    </source>
</evidence>
<protein>
    <submittedName>
        <fullName evidence="1">Uncharacterized protein</fullName>
    </submittedName>
</protein>